<evidence type="ECO:0000313" key="2">
    <source>
        <dbReference type="Proteomes" id="UP001165343"/>
    </source>
</evidence>
<dbReference type="Pfam" id="PF11249">
    <property type="entry name" value="DUF3047"/>
    <property type="match status" value="1"/>
</dbReference>
<comment type="caution">
    <text evidence="1">The sequence shown here is derived from an EMBL/GenBank/DDBJ whole genome shotgun (WGS) entry which is preliminary data.</text>
</comment>
<dbReference type="Proteomes" id="UP001165343">
    <property type="component" value="Unassembled WGS sequence"/>
</dbReference>
<dbReference type="RefSeq" id="WP_249868075.1">
    <property type="nucleotide sequence ID" value="NZ_JAMGBC010000001.1"/>
</dbReference>
<sequence>MAAFALLLTASAPDSGPLWVGQFSTPGAPPKPWRMVARSGTPATHYRVTRVAGRMAVEATVNKSMSMLARHVTVDLKKTPILCWRWNVDGPVAKADMTKKSGDDYAARIYVGFDMPDSALSGSTKFKLGLARALLGKDVPDAALIYVWDNVHPVGTARKSAYNDRTQLIVSETGGGRAKSWVSERADIASDFAKAFTNLPGTPVGIALAADGDNTHSIGRAAFSDIHFVARNQPCRA</sequence>
<dbReference type="InterPro" id="IPR021409">
    <property type="entry name" value="DUF3047"/>
</dbReference>
<reference evidence="1" key="1">
    <citation type="submission" date="2022-05" db="EMBL/GenBank/DDBJ databases">
        <authorList>
            <person name="Jo J.-H."/>
            <person name="Im W.-T."/>
        </authorList>
    </citation>
    <scope>NUCLEOTIDE SEQUENCE</scope>
    <source>
        <strain evidence="1">RG327</strain>
    </source>
</reference>
<protein>
    <submittedName>
        <fullName evidence="1">DUF3047 domain-containing protein</fullName>
    </submittedName>
</protein>
<evidence type="ECO:0000313" key="1">
    <source>
        <dbReference type="EMBL" id="MCL6679159.1"/>
    </source>
</evidence>
<keyword evidence="2" id="KW-1185">Reference proteome</keyword>
<dbReference type="EMBL" id="JAMGBC010000001">
    <property type="protein sequence ID" value="MCL6679159.1"/>
    <property type="molecule type" value="Genomic_DNA"/>
</dbReference>
<gene>
    <name evidence="1" type="ORF">LZ519_07510</name>
</gene>
<proteinExistence type="predicted"/>
<name>A0ABT0RFX8_9SPHN</name>
<organism evidence="1 2">
    <name type="scientific">Sphingomonas anseongensis</name>
    <dbReference type="NCBI Taxonomy" id="2908207"/>
    <lineage>
        <taxon>Bacteria</taxon>
        <taxon>Pseudomonadati</taxon>
        <taxon>Pseudomonadota</taxon>
        <taxon>Alphaproteobacteria</taxon>
        <taxon>Sphingomonadales</taxon>
        <taxon>Sphingomonadaceae</taxon>
        <taxon>Sphingomonas</taxon>
    </lineage>
</organism>
<accession>A0ABT0RFX8</accession>